<protein>
    <submittedName>
        <fullName evidence="1">Uncharacterized protein</fullName>
    </submittedName>
</protein>
<comment type="caution">
    <text evidence="1">The sequence shown here is derived from an EMBL/GenBank/DDBJ whole genome shotgun (WGS) entry which is preliminary data.</text>
</comment>
<dbReference type="Pfam" id="PF15428">
    <property type="entry name" value="Imm26"/>
    <property type="match status" value="1"/>
</dbReference>
<sequence length="152" mass="17704">MLSIQKLKPIRKLPKTGDIFCYKTSDGLFRFGKVVKDDAVVGPFRNSLLIYLYSTPSKNKDLIPPLSKKELLFAPIFVDASMWRKGFFQQVKNEPLAQKEVFLKHCFQHRLSKKFFDEYSKELPRRIEPVGDFALHFDQSMCNQILSALNRT</sequence>
<reference evidence="1 2" key="1">
    <citation type="journal article" date="2016" name="Nat. Commun.">
        <title>Thousands of microbial genomes shed light on interconnected biogeochemical processes in an aquifer system.</title>
        <authorList>
            <person name="Anantharaman K."/>
            <person name="Brown C.T."/>
            <person name="Hug L.A."/>
            <person name="Sharon I."/>
            <person name="Castelle C.J."/>
            <person name="Probst A.J."/>
            <person name="Thomas B.C."/>
            <person name="Singh A."/>
            <person name="Wilkins M.J."/>
            <person name="Karaoz U."/>
            <person name="Brodie E.L."/>
            <person name="Williams K.H."/>
            <person name="Hubbard S.S."/>
            <person name="Banfield J.F."/>
        </authorList>
    </citation>
    <scope>NUCLEOTIDE SEQUENCE [LARGE SCALE GENOMIC DNA]</scope>
</reference>
<dbReference type="EMBL" id="MHOP01000011">
    <property type="protein sequence ID" value="OGZ65978.1"/>
    <property type="molecule type" value="Genomic_DNA"/>
</dbReference>
<name>A0A1G2HVV5_9BACT</name>
<gene>
    <name evidence="1" type="ORF">A2822_02940</name>
</gene>
<dbReference type="Proteomes" id="UP000178774">
    <property type="component" value="Unassembled WGS sequence"/>
</dbReference>
<evidence type="ECO:0000313" key="1">
    <source>
        <dbReference type="EMBL" id="OGZ65978.1"/>
    </source>
</evidence>
<dbReference type="AlphaFoldDB" id="A0A1G2HVV5"/>
<accession>A0A1G2HVV5</accession>
<proteinExistence type="predicted"/>
<dbReference type="InterPro" id="IPR029278">
    <property type="entry name" value="Imm26"/>
</dbReference>
<evidence type="ECO:0000313" key="2">
    <source>
        <dbReference type="Proteomes" id="UP000178774"/>
    </source>
</evidence>
<organism evidence="1 2">
    <name type="scientific">Candidatus Staskawiczbacteria bacterium RIFCSPHIGHO2_01_FULL_41_41</name>
    <dbReference type="NCBI Taxonomy" id="1802203"/>
    <lineage>
        <taxon>Bacteria</taxon>
        <taxon>Candidatus Staskawicziibacteriota</taxon>
    </lineage>
</organism>